<keyword evidence="3 8" id="KW-0547">Nucleotide-binding</keyword>
<evidence type="ECO:0000256" key="2">
    <source>
        <dbReference type="ARBA" id="ARBA00022679"/>
    </source>
</evidence>
<evidence type="ECO:0000256" key="6">
    <source>
        <dbReference type="ARBA" id="ARBA00079113"/>
    </source>
</evidence>
<evidence type="ECO:0000256" key="5">
    <source>
        <dbReference type="ARBA" id="ARBA00022840"/>
    </source>
</evidence>
<protein>
    <recommendedName>
        <fullName evidence="6">NEDD8 carrier protein</fullName>
    </recommendedName>
</protein>
<dbReference type="GO" id="GO:0005524">
    <property type="term" value="F:ATP binding"/>
    <property type="evidence" value="ECO:0007669"/>
    <property type="project" value="UniProtKB-UniRule"/>
</dbReference>
<dbReference type="InterPro" id="IPR000608">
    <property type="entry name" value="UBC"/>
</dbReference>
<evidence type="ECO:0000256" key="8">
    <source>
        <dbReference type="RuleBase" id="RU362109"/>
    </source>
</evidence>
<keyword evidence="2" id="KW-0808">Transferase</keyword>
<dbReference type="InterPro" id="IPR050113">
    <property type="entry name" value="Ub_conjugating_enzyme"/>
</dbReference>
<dbReference type="Gene3D" id="3.10.110.10">
    <property type="entry name" value="Ubiquitin Conjugating Enzyme"/>
    <property type="match status" value="1"/>
</dbReference>
<gene>
    <name evidence="10" type="primary">UBC12</name>
    <name evidence="10" type="ORF">DEBR0S3_09252G</name>
</gene>
<feature type="active site" description="Glycyl thioester intermediate" evidence="7">
    <location>
        <position position="104"/>
    </location>
</feature>
<dbReference type="PROSITE" id="PS00183">
    <property type="entry name" value="UBC_1"/>
    <property type="match status" value="1"/>
</dbReference>
<accession>A0A7D9H060</accession>
<keyword evidence="4 8" id="KW-0833">Ubl conjugation pathway</keyword>
<dbReference type="SMART" id="SM00212">
    <property type="entry name" value="UBCc"/>
    <property type="match status" value="1"/>
</dbReference>
<dbReference type="GO" id="GO:0016740">
    <property type="term" value="F:transferase activity"/>
    <property type="evidence" value="ECO:0007669"/>
    <property type="project" value="UniProtKB-KW"/>
</dbReference>
<name>A0A7D9H060_DEKBR</name>
<evidence type="ECO:0000313" key="11">
    <source>
        <dbReference type="Proteomes" id="UP000478008"/>
    </source>
</evidence>
<dbReference type="PROSITE" id="PS50127">
    <property type="entry name" value="UBC_2"/>
    <property type="match status" value="1"/>
</dbReference>
<comment type="pathway">
    <text evidence="1">Protein modification; protein neddylation.</text>
</comment>
<comment type="similarity">
    <text evidence="8">Belongs to the ubiquitin-conjugating enzyme family.</text>
</comment>
<evidence type="ECO:0000313" key="10">
    <source>
        <dbReference type="EMBL" id="VUG18382.1"/>
    </source>
</evidence>
<organism evidence="10 11">
    <name type="scientific">Dekkera bruxellensis</name>
    <name type="common">Brettanomyces custersii</name>
    <dbReference type="NCBI Taxonomy" id="5007"/>
    <lineage>
        <taxon>Eukaryota</taxon>
        <taxon>Fungi</taxon>
        <taxon>Dikarya</taxon>
        <taxon>Ascomycota</taxon>
        <taxon>Saccharomycotina</taxon>
        <taxon>Pichiomycetes</taxon>
        <taxon>Pichiales</taxon>
        <taxon>Pichiaceae</taxon>
        <taxon>Brettanomyces</taxon>
    </lineage>
</organism>
<sequence length="184" mass="21361">MLRLRKMQKEQKKGGSPQKTVSVAYIRAKRDLQEYEEIPGISISYSESNPMHIKLTVRPTEGYYANGIFHFECQVPEDYPNRAPEFKCLERIYHPNIDLEGHVCLNILRNDWKPTLTLGLVFAGILHLFLHPNPNDPLNKDAANDLSKYPESYEHHVQTSMLGGYVGDLKFDSVWDSHKRRPFY</sequence>
<keyword evidence="5 8" id="KW-0067">ATP-binding</keyword>
<evidence type="ECO:0000259" key="9">
    <source>
        <dbReference type="PROSITE" id="PS50127"/>
    </source>
</evidence>
<dbReference type="InterPro" id="IPR023313">
    <property type="entry name" value="UBQ-conjugating_AS"/>
</dbReference>
<evidence type="ECO:0000256" key="1">
    <source>
        <dbReference type="ARBA" id="ARBA00005032"/>
    </source>
</evidence>
<dbReference type="FunFam" id="3.10.110.10:FF:000239">
    <property type="entry name" value="NEDD8-conjugating enzyme Ubc12"/>
    <property type="match status" value="1"/>
</dbReference>
<reference evidence="10 11" key="1">
    <citation type="submission" date="2019-07" db="EMBL/GenBank/DDBJ databases">
        <authorList>
            <person name="Friedrich A."/>
            <person name="Schacherer J."/>
        </authorList>
    </citation>
    <scope>NUCLEOTIDE SEQUENCE [LARGE SCALE GENOMIC DNA]</scope>
</reference>
<dbReference type="Pfam" id="PF00179">
    <property type="entry name" value="UQ_con"/>
    <property type="match status" value="1"/>
</dbReference>
<evidence type="ECO:0000256" key="3">
    <source>
        <dbReference type="ARBA" id="ARBA00022741"/>
    </source>
</evidence>
<dbReference type="PANTHER" id="PTHR24067">
    <property type="entry name" value="UBIQUITIN-CONJUGATING ENZYME E2"/>
    <property type="match status" value="1"/>
</dbReference>
<feature type="domain" description="UBC core" evidence="9">
    <location>
        <begin position="23"/>
        <end position="166"/>
    </location>
</feature>
<dbReference type="SUPFAM" id="SSF54495">
    <property type="entry name" value="UBC-like"/>
    <property type="match status" value="1"/>
</dbReference>
<dbReference type="Proteomes" id="UP000478008">
    <property type="component" value="Unassembled WGS sequence"/>
</dbReference>
<keyword evidence="11" id="KW-1185">Reference proteome</keyword>
<proteinExistence type="inferred from homology"/>
<dbReference type="CDD" id="cd23794">
    <property type="entry name" value="UBCc_UBE2F_UBE2M"/>
    <property type="match status" value="1"/>
</dbReference>
<dbReference type="AlphaFoldDB" id="A0A7D9H060"/>
<evidence type="ECO:0000256" key="7">
    <source>
        <dbReference type="PROSITE-ProRule" id="PRU10133"/>
    </source>
</evidence>
<evidence type="ECO:0000256" key="4">
    <source>
        <dbReference type="ARBA" id="ARBA00022786"/>
    </source>
</evidence>
<dbReference type="EMBL" id="CABFWN010000003">
    <property type="protein sequence ID" value="VUG18382.1"/>
    <property type="molecule type" value="Genomic_DNA"/>
</dbReference>
<dbReference type="InterPro" id="IPR016135">
    <property type="entry name" value="UBQ-conjugating_enzyme/RWD"/>
</dbReference>